<accession>A0A7S3XPQ8</accession>
<feature type="chain" id="PRO_5031526873" evidence="1">
    <location>
        <begin position="25"/>
        <end position="559"/>
    </location>
</feature>
<organism evidence="2">
    <name type="scientific">Heterosigma akashiwo</name>
    <name type="common">Chromophytic alga</name>
    <name type="synonym">Heterosigma carterae</name>
    <dbReference type="NCBI Taxonomy" id="2829"/>
    <lineage>
        <taxon>Eukaryota</taxon>
        <taxon>Sar</taxon>
        <taxon>Stramenopiles</taxon>
        <taxon>Ochrophyta</taxon>
        <taxon>Raphidophyceae</taxon>
        <taxon>Chattonellales</taxon>
        <taxon>Chattonellaceae</taxon>
        <taxon>Heterosigma</taxon>
    </lineage>
</organism>
<evidence type="ECO:0000313" key="2">
    <source>
        <dbReference type="EMBL" id="CAE0628481.1"/>
    </source>
</evidence>
<keyword evidence="1" id="KW-0732">Signal</keyword>
<name>A0A7S3XPQ8_HETAK</name>
<proteinExistence type="predicted"/>
<sequence length="559" mass="61989">MEALHYEALLKFLLAFWFVAVAKAECDLSDQQRGAIDAEALKLLQSVELGTYDSIQGTLYFNQLPGIGNPDGKYGVVDLPASTRPLSFNAYCRKMAKQFPQIMDQERRFCNLNFAMASSDALVWNACLPPESEYFSLSTVLSLRFQPDSWAPLAQYGDSINQLVVNSTAGKGNLDPFCKTALFIVTADEVTFHGIRTAYTRAGFPMEAINLYPLPAEEINFRHGIWYLNKYDLLAIQFRINGGLDQAAVGAYLAANQTVHLVRRRRGWAEAALGLAAGLMGRAPAKPARPVPMPPLRPRGDGASEFANHARDLEDLKDAVREFYEGAGYRLLYEVPFRHVVPDLGRCRTDPAYAPTVPPQAAELYNISTPGCDWFTRDALYSFPGDDVDLGLASMTATRVVVAVGLNQVLMGKCNFYNFLFSAGSFGQFEDPDHGFDFSCSDAEGSAHIFGPQIKNVDKMIAWTIARPGVCDDLATHQSSTLSSSTTATRKSRRLDDWNNTQNQSYFDTWCKEISEEQISGLFYAVERKYLEPSTYVGASPDEVIPPSLLVFDIFTDDL</sequence>
<evidence type="ECO:0000256" key="1">
    <source>
        <dbReference type="SAM" id="SignalP"/>
    </source>
</evidence>
<reference evidence="2" key="1">
    <citation type="submission" date="2021-01" db="EMBL/GenBank/DDBJ databases">
        <authorList>
            <person name="Corre E."/>
            <person name="Pelletier E."/>
            <person name="Niang G."/>
            <person name="Scheremetjew M."/>
            <person name="Finn R."/>
            <person name="Kale V."/>
            <person name="Holt S."/>
            <person name="Cochrane G."/>
            <person name="Meng A."/>
            <person name="Brown T."/>
            <person name="Cohen L."/>
        </authorList>
    </citation>
    <scope>NUCLEOTIDE SEQUENCE</scope>
    <source>
        <strain evidence="2">CCMP3107</strain>
    </source>
</reference>
<dbReference type="AlphaFoldDB" id="A0A7S3XPQ8"/>
<dbReference type="EMBL" id="HBIU01015334">
    <property type="protein sequence ID" value="CAE0628481.1"/>
    <property type="molecule type" value="Transcribed_RNA"/>
</dbReference>
<protein>
    <submittedName>
        <fullName evidence="2">Uncharacterized protein</fullName>
    </submittedName>
</protein>
<feature type="signal peptide" evidence="1">
    <location>
        <begin position="1"/>
        <end position="24"/>
    </location>
</feature>
<gene>
    <name evidence="2" type="ORF">HAKA00212_LOCUS7163</name>
</gene>